<accession>A0A0R0D549</accession>
<dbReference type="AlphaFoldDB" id="A0A0R0D549"/>
<protein>
    <submittedName>
        <fullName evidence="2">Membrane protein</fullName>
    </submittedName>
</protein>
<dbReference type="EMBL" id="LDJK01000043">
    <property type="protein sequence ID" value="KRG73578.1"/>
    <property type="molecule type" value="Genomic_DNA"/>
</dbReference>
<name>A0A0R0D549_9GAMM</name>
<dbReference type="RefSeq" id="WP_057508557.1">
    <property type="nucleotide sequence ID" value="NZ_LDJK01000043.1"/>
</dbReference>
<comment type="caution">
    <text evidence="2">The sequence shown here is derived from an EMBL/GenBank/DDBJ whole genome shotgun (WGS) entry which is preliminary data.</text>
</comment>
<reference evidence="2 3" key="1">
    <citation type="submission" date="2015-05" db="EMBL/GenBank/DDBJ databases">
        <title>Genome sequencing and analysis of members of genus Stenotrophomonas.</title>
        <authorList>
            <person name="Patil P.P."/>
            <person name="Midha S."/>
            <person name="Patil P.B."/>
        </authorList>
    </citation>
    <scope>NUCLEOTIDE SEQUENCE [LARGE SCALE GENOMIC DNA]</scope>
    <source>
        <strain evidence="2 3">DSM 21508</strain>
    </source>
</reference>
<keyword evidence="1" id="KW-0472">Membrane</keyword>
<evidence type="ECO:0000256" key="1">
    <source>
        <dbReference type="SAM" id="Phobius"/>
    </source>
</evidence>
<feature type="transmembrane region" description="Helical" evidence="1">
    <location>
        <begin position="20"/>
        <end position="44"/>
    </location>
</feature>
<proteinExistence type="predicted"/>
<evidence type="ECO:0000313" key="3">
    <source>
        <dbReference type="Proteomes" id="UP000051386"/>
    </source>
</evidence>
<dbReference type="Proteomes" id="UP000051386">
    <property type="component" value="Unassembled WGS sequence"/>
</dbReference>
<gene>
    <name evidence="2" type="ORF">ABB28_10435</name>
</gene>
<keyword evidence="1" id="KW-0812">Transmembrane</keyword>
<dbReference type="PATRIC" id="fig|517011.3.peg.1800"/>
<organism evidence="2 3">
    <name type="scientific">Stenotrophomonas chelatiphaga</name>
    <dbReference type="NCBI Taxonomy" id="517011"/>
    <lineage>
        <taxon>Bacteria</taxon>
        <taxon>Pseudomonadati</taxon>
        <taxon>Pseudomonadota</taxon>
        <taxon>Gammaproteobacteria</taxon>
        <taxon>Lysobacterales</taxon>
        <taxon>Lysobacteraceae</taxon>
        <taxon>Stenotrophomonas</taxon>
    </lineage>
</organism>
<sequence>MQPPPPLPPHAARGGWSRHWRWALPLGVLAALAVMGGCIGWALLRWSERAHDSAPMREALRRAGCSIEVASAFGEPLQPERLPYGSMRTHVDGRHEVGLVVGVQGPRGVGTLFVRGVRVDDAWDYPVMYVLGEDEATFDLSALDDAEAAGECALQQCRTEAGDDACEDAPPALRV</sequence>
<evidence type="ECO:0000313" key="2">
    <source>
        <dbReference type="EMBL" id="KRG73578.1"/>
    </source>
</evidence>
<keyword evidence="3" id="KW-1185">Reference proteome</keyword>
<keyword evidence="1" id="KW-1133">Transmembrane helix</keyword>